<evidence type="ECO:0000313" key="2">
    <source>
        <dbReference type="EMBL" id="KAF8447440.1"/>
    </source>
</evidence>
<dbReference type="Proteomes" id="UP001194468">
    <property type="component" value="Unassembled WGS sequence"/>
</dbReference>
<accession>A0AAD4C2R9</accession>
<protein>
    <submittedName>
        <fullName evidence="2">Uncharacterized protein</fullName>
    </submittedName>
</protein>
<gene>
    <name evidence="2" type="ORF">L210DRAFT_3526357</name>
</gene>
<keyword evidence="3" id="KW-1185">Reference proteome</keyword>
<sequence length="59" mass="6621">MSQGTRQDVKIFPIVDLTCVMQVIVLLICGGRVTADTVVITLRAYETPRRFVHQMVGLM</sequence>
<reference evidence="2" key="2">
    <citation type="journal article" date="2020" name="Nat. Commun.">
        <title>Large-scale genome sequencing of mycorrhizal fungi provides insights into the early evolution of symbiotic traits.</title>
        <authorList>
            <person name="Miyauchi S."/>
            <person name="Kiss E."/>
            <person name="Kuo A."/>
            <person name="Drula E."/>
            <person name="Kohler A."/>
            <person name="Sanchez-Garcia M."/>
            <person name="Morin E."/>
            <person name="Andreopoulos B."/>
            <person name="Barry K.W."/>
            <person name="Bonito G."/>
            <person name="Buee M."/>
            <person name="Carver A."/>
            <person name="Chen C."/>
            <person name="Cichocki N."/>
            <person name="Clum A."/>
            <person name="Culley D."/>
            <person name="Crous P.W."/>
            <person name="Fauchery L."/>
            <person name="Girlanda M."/>
            <person name="Hayes R.D."/>
            <person name="Keri Z."/>
            <person name="LaButti K."/>
            <person name="Lipzen A."/>
            <person name="Lombard V."/>
            <person name="Magnuson J."/>
            <person name="Maillard F."/>
            <person name="Murat C."/>
            <person name="Nolan M."/>
            <person name="Ohm R.A."/>
            <person name="Pangilinan J."/>
            <person name="Pereira M.F."/>
            <person name="Perotto S."/>
            <person name="Peter M."/>
            <person name="Pfister S."/>
            <person name="Riley R."/>
            <person name="Sitrit Y."/>
            <person name="Stielow J.B."/>
            <person name="Szollosi G."/>
            <person name="Zifcakova L."/>
            <person name="Stursova M."/>
            <person name="Spatafora J.W."/>
            <person name="Tedersoo L."/>
            <person name="Vaario L.M."/>
            <person name="Yamada A."/>
            <person name="Yan M."/>
            <person name="Wang P."/>
            <person name="Xu J."/>
            <person name="Bruns T."/>
            <person name="Baldrian P."/>
            <person name="Vilgalys R."/>
            <person name="Dunand C."/>
            <person name="Henrissat B."/>
            <person name="Grigoriev I.V."/>
            <person name="Hibbett D."/>
            <person name="Nagy L.G."/>
            <person name="Martin F.M."/>
        </authorList>
    </citation>
    <scope>NUCLEOTIDE SEQUENCE</scope>
    <source>
        <strain evidence="2">BED1</strain>
    </source>
</reference>
<name>A0AAD4C2R9_BOLED</name>
<reference evidence="2" key="1">
    <citation type="submission" date="2019-10" db="EMBL/GenBank/DDBJ databases">
        <authorList>
            <consortium name="DOE Joint Genome Institute"/>
            <person name="Kuo A."/>
            <person name="Miyauchi S."/>
            <person name="Kiss E."/>
            <person name="Drula E."/>
            <person name="Kohler A."/>
            <person name="Sanchez-Garcia M."/>
            <person name="Andreopoulos B."/>
            <person name="Barry K.W."/>
            <person name="Bonito G."/>
            <person name="Buee M."/>
            <person name="Carver A."/>
            <person name="Chen C."/>
            <person name="Cichocki N."/>
            <person name="Clum A."/>
            <person name="Culley D."/>
            <person name="Crous P.W."/>
            <person name="Fauchery L."/>
            <person name="Girlanda M."/>
            <person name="Hayes R."/>
            <person name="Keri Z."/>
            <person name="LaButti K."/>
            <person name="Lipzen A."/>
            <person name="Lombard V."/>
            <person name="Magnuson J."/>
            <person name="Maillard F."/>
            <person name="Morin E."/>
            <person name="Murat C."/>
            <person name="Nolan M."/>
            <person name="Ohm R."/>
            <person name="Pangilinan J."/>
            <person name="Pereira M."/>
            <person name="Perotto S."/>
            <person name="Peter M."/>
            <person name="Riley R."/>
            <person name="Sitrit Y."/>
            <person name="Stielow B."/>
            <person name="Szollosi G."/>
            <person name="Zifcakova L."/>
            <person name="Stursova M."/>
            <person name="Spatafora J.W."/>
            <person name="Tedersoo L."/>
            <person name="Vaario L.-M."/>
            <person name="Yamada A."/>
            <person name="Yan M."/>
            <person name="Wang P."/>
            <person name="Xu J."/>
            <person name="Bruns T."/>
            <person name="Baldrian P."/>
            <person name="Vilgalys R."/>
            <person name="Henrissat B."/>
            <person name="Grigoriev I.V."/>
            <person name="Hibbett D."/>
            <person name="Nagy L.G."/>
            <person name="Martin F.M."/>
        </authorList>
    </citation>
    <scope>NUCLEOTIDE SEQUENCE</scope>
    <source>
        <strain evidence="2">BED1</strain>
    </source>
</reference>
<comment type="caution">
    <text evidence="2">The sequence shown here is derived from an EMBL/GenBank/DDBJ whole genome shotgun (WGS) entry which is preliminary data.</text>
</comment>
<keyword evidence="1" id="KW-0472">Membrane</keyword>
<proteinExistence type="predicted"/>
<feature type="transmembrane region" description="Helical" evidence="1">
    <location>
        <begin position="20"/>
        <end position="45"/>
    </location>
</feature>
<keyword evidence="1" id="KW-1133">Transmembrane helix</keyword>
<evidence type="ECO:0000313" key="3">
    <source>
        <dbReference type="Proteomes" id="UP001194468"/>
    </source>
</evidence>
<organism evidence="2 3">
    <name type="scientific">Boletus edulis BED1</name>
    <dbReference type="NCBI Taxonomy" id="1328754"/>
    <lineage>
        <taxon>Eukaryota</taxon>
        <taxon>Fungi</taxon>
        <taxon>Dikarya</taxon>
        <taxon>Basidiomycota</taxon>
        <taxon>Agaricomycotina</taxon>
        <taxon>Agaricomycetes</taxon>
        <taxon>Agaricomycetidae</taxon>
        <taxon>Boletales</taxon>
        <taxon>Boletineae</taxon>
        <taxon>Boletaceae</taxon>
        <taxon>Boletoideae</taxon>
        <taxon>Boletus</taxon>
    </lineage>
</organism>
<dbReference type="EMBL" id="WHUW01000004">
    <property type="protein sequence ID" value="KAF8447440.1"/>
    <property type="molecule type" value="Genomic_DNA"/>
</dbReference>
<dbReference type="AlphaFoldDB" id="A0AAD4C2R9"/>
<evidence type="ECO:0000256" key="1">
    <source>
        <dbReference type="SAM" id="Phobius"/>
    </source>
</evidence>
<keyword evidence="1" id="KW-0812">Transmembrane</keyword>